<organism evidence="1 2">
    <name type="scientific">Plasmodium ovale wallikeri</name>
    <dbReference type="NCBI Taxonomy" id="864142"/>
    <lineage>
        <taxon>Eukaryota</taxon>
        <taxon>Sar</taxon>
        <taxon>Alveolata</taxon>
        <taxon>Apicomplexa</taxon>
        <taxon>Aconoidasida</taxon>
        <taxon>Haemosporida</taxon>
        <taxon>Plasmodiidae</taxon>
        <taxon>Plasmodium</taxon>
        <taxon>Plasmodium (Plasmodium)</taxon>
    </lineage>
</organism>
<evidence type="ECO:0000313" key="1">
    <source>
        <dbReference type="EMBL" id="SBT59491.1"/>
    </source>
</evidence>
<name>A0A1A9ATA1_PLAOA</name>
<proteinExistence type="predicted"/>
<accession>A0A1A9ATA1</accession>
<evidence type="ECO:0000313" key="2">
    <source>
        <dbReference type="Proteomes" id="UP000078550"/>
    </source>
</evidence>
<reference evidence="2" key="1">
    <citation type="submission" date="2016-05" db="EMBL/GenBank/DDBJ databases">
        <authorList>
            <person name="Naeem Raeece"/>
        </authorList>
    </citation>
    <scope>NUCLEOTIDE SEQUENCE [LARGE SCALE GENOMIC DNA]</scope>
</reference>
<gene>
    <name evidence="1" type="ORF">POVWA2_097220</name>
</gene>
<protein>
    <submittedName>
        <fullName evidence="1">Uncharacterized protein</fullName>
    </submittedName>
</protein>
<dbReference type="AlphaFoldDB" id="A0A1A9ATA1"/>
<dbReference type="Proteomes" id="UP000078550">
    <property type="component" value="Unassembled WGS sequence"/>
</dbReference>
<dbReference type="EMBL" id="FLRE01003484">
    <property type="protein sequence ID" value="SBT59491.1"/>
    <property type="molecule type" value="Genomic_DNA"/>
</dbReference>
<sequence length="91" mass="10043">MIKGFETILPLEVYENRKVHKLDDLLQLPCNGEGRTSLTAKALQNSNMNSVIITELSPCSIHNIIDSSSAPTTELSENVNVDKTGKLLYLL</sequence>